<reference evidence="2 3" key="1">
    <citation type="submission" date="2014-09" db="EMBL/GenBank/DDBJ databases">
        <authorList>
            <person name="Magalhaes I.L.F."/>
            <person name="Oliveira U."/>
            <person name="Santos F.R."/>
            <person name="Vidigal T.H.D.A."/>
            <person name="Brescovit A.D."/>
            <person name="Santos A.J."/>
        </authorList>
    </citation>
    <scope>NUCLEOTIDE SEQUENCE [LARGE SCALE GENOMIC DNA]</scope>
</reference>
<sequence length="309" mass="33653">MLKMEALPRERLSKDIMTTARVVVSRRSSRGADISVQYHIVGHGPKKIVFLPGLLSSSETWSIQMSACSCDLSLSCLYIDLRGSGGSTAPRGRYKTSELAQDVLKVLDHLGGRWIQDCSVHLVGETFGGMVALECARQCVERWASLVLLSTHSGRSSGKGLLDTVPPWTGQRAVGQLLLLQSAGWDDADTRAALFVETLFPKNWLDETVEHAGTHCTRRHVMIEAFQLNARTTTKVSIHAAVGRIAATMTHHISDKNLKRIGETVPYVAIVTGDDDDVIKPCNSVYLAKVMSSAKLTVLKGVGHAAHIQ</sequence>
<dbReference type="PANTHER" id="PTHR43433:SF5">
    <property type="entry name" value="AB HYDROLASE-1 DOMAIN-CONTAINING PROTEIN"/>
    <property type="match status" value="1"/>
</dbReference>
<protein>
    <submittedName>
        <fullName evidence="2">Soluble epoxide hydrolase</fullName>
    </submittedName>
</protein>
<organism evidence="2 3">
    <name type="scientific">Ceraceosorus bombacis</name>
    <dbReference type="NCBI Taxonomy" id="401625"/>
    <lineage>
        <taxon>Eukaryota</taxon>
        <taxon>Fungi</taxon>
        <taxon>Dikarya</taxon>
        <taxon>Basidiomycota</taxon>
        <taxon>Ustilaginomycotina</taxon>
        <taxon>Exobasidiomycetes</taxon>
        <taxon>Ceraceosorales</taxon>
        <taxon>Ceraceosoraceae</taxon>
        <taxon>Ceraceosorus</taxon>
    </lineage>
</organism>
<keyword evidence="2" id="KW-0378">Hydrolase</keyword>
<dbReference type="AlphaFoldDB" id="A0A0N7L913"/>
<proteinExistence type="predicted"/>
<dbReference type="SUPFAM" id="SSF53474">
    <property type="entry name" value="alpha/beta-Hydrolases"/>
    <property type="match status" value="1"/>
</dbReference>
<evidence type="ECO:0000313" key="2">
    <source>
        <dbReference type="EMBL" id="CEH12506.1"/>
    </source>
</evidence>
<dbReference type="GO" id="GO:0016787">
    <property type="term" value="F:hydrolase activity"/>
    <property type="evidence" value="ECO:0007669"/>
    <property type="project" value="UniProtKB-KW"/>
</dbReference>
<dbReference type="STRING" id="401625.A0A0N7L913"/>
<dbReference type="Gene3D" id="3.40.50.1820">
    <property type="entry name" value="alpha/beta hydrolase"/>
    <property type="match status" value="1"/>
</dbReference>
<dbReference type="PANTHER" id="PTHR43433">
    <property type="entry name" value="HYDROLASE, ALPHA/BETA FOLD FAMILY PROTEIN"/>
    <property type="match status" value="1"/>
</dbReference>
<dbReference type="OrthoDB" id="19657at2759"/>
<dbReference type="Proteomes" id="UP000054845">
    <property type="component" value="Unassembled WGS sequence"/>
</dbReference>
<accession>A0A0N7L913</accession>
<evidence type="ECO:0000259" key="1">
    <source>
        <dbReference type="Pfam" id="PF00561"/>
    </source>
</evidence>
<dbReference type="InterPro" id="IPR029058">
    <property type="entry name" value="AB_hydrolase_fold"/>
</dbReference>
<dbReference type="EMBL" id="CCYA01000152">
    <property type="protein sequence ID" value="CEH12506.1"/>
    <property type="molecule type" value="Genomic_DNA"/>
</dbReference>
<evidence type="ECO:0000313" key="3">
    <source>
        <dbReference type="Proteomes" id="UP000054845"/>
    </source>
</evidence>
<dbReference type="InterPro" id="IPR050471">
    <property type="entry name" value="AB_hydrolase"/>
</dbReference>
<name>A0A0N7L913_9BASI</name>
<keyword evidence="3" id="KW-1185">Reference proteome</keyword>
<dbReference type="Pfam" id="PF00561">
    <property type="entry name" value="Abhydrolase_1"/>
    <property type="match status" value="1"/>
</dbReference>
<feature type="domain" description="AB hydrolase-1" evidence="1">
    <location>
        <begin position="48"/>
        <end position="308"/>
    </location>
</feature>
<dbReference type="InterPro" id="IPR000073">
    <property type="entry name" value="AB_hydrolase_1"/>
</dbReference>